<feature type="transmembrane region" description="Helical" evidence="1">
    <location>
        <begin position="93"/>
        <end position="114"/>
    </location>
</feature>
<evidence type="ECO:0000313" key="4">
    <source>
        <dbReference type="Proteomes" id="UP000092612"/>
    </source>
</evidence>
<protein>
    <submittedName>
        <fullName evidence="3">Multidrug transporter</fullName>
    </submittedName>
</protein>
<feature type="transmembrane region" description="Helical" evidence="1">
    <location>
        <begin position="210"/>
        <end position="227"/>
    </location>
</feature>
<dbReference type="Proteomes" id="UP000092612">
    <property type="component" value="Unassembled WGS sequence"/>
</dbReference>
<dbReference type="PANTHER" id="PTHR22911:SF79">
    <property type="entry name" value="MOBA-LIKE NTP TRANSFERASE DOMAIN-CONTAINING PROTEIN"/>
    <property type="match status" value="1"/>
</dbReference>
<feature type="transmembrane region" description="Helical" evidence="1">
    <location>
        <begin position="239"/>
        <end position="257"/>
    </location>
</feature>
<dbReference type="GO" id="GO:0016020">
    <property type="term" value="C:membrane"/>
    <property type="evidence" value="ECO:0007669"/>
    <property type="project" value="InterPro"/>
</dbReference>
<gene>
    <name evidence="3" type="ORF">LPB301_12970</name>
</gene>
<feature type="domain" description="EamA" evidence="2">
    <location>
        <begin position="11"/>
        <end position="137"/>
    </location>
</feature>
<dbReference type="InterPro" id="IPR000620">
    <property type="entry name" value="EamA_dom"/>
</dbReference>
<dbReference type="AlphaFoldDB" id="A0A1B8TVX0"/>
<dbReference type="EMBL" id="LSFL01000035">
    <property type="protein sequence ID" value="OBY63704.1"/>
    <property type="molecule type" value="Genomic_DNA"/>
</dbReference>
<feature type="transmembrane region" description="Helical" evidence="1">
    <location>
        <begin position="35"/>
        <end position="52"/>
    </location>
</feature>
<name>A0A1B8TVX0_9FLAO</name>
<evidence type="ECO:0000259" key="2">
    <source>
        <dbReference type="Pfam" id="PF00892"/>
    </source>
</evidence>
<dbReference type="KEGG" id="prn:BW723_02730"/>
<proteinExistence type="predicted"/>
<feature type="transmembrane region" description="Helical" evidence="1">
    <location>
        <begin position="150"/>
        <end position="168"/>
    </location>
</feature>
<keyword evidence="1" id="KW-1133">Transmembrane helix</keyword>
<evidence type="ECO:0000256" key="1">
    <source>
        <dbReference type="SAM" id="Phobius"/>
    </source>
</evidence>
<keyword evidence="4" id="KW-1185">Reference proteome</keyword>
<organism evidence="3 4">
    <name type="scientific">Polaribacter reichenbachii</name>
    <dbReference type="NCBI Taxonomy" id="996801"/>
    <lineage>
        <taxon>Bacteria</taxon>
        <taxon>Pseudomonadati</taxon>
        <taxon>Bacteroidota</taxon>
        <taxon>Flavobacteriia</taxon>
        <taxon>Flavobacteriales</taxon>
        <taxon>Flavobacteriaceae</taxon>
    </lineage>
</organism>
<evidence type="ECO:0000313" key="3">
    <source>
        <dbReference type="EMBL" id="OBY63704.1"/>
    </source>
</evidence>
<feature type="transmembrane region" description="Helical" evidence="1">
    <location>
        <begin position="180"/>
        <end position="198"/>
    </location>
</feature>
<feature type="transmembrane region" description="Helical" evidence="1">
    <location>
        <begin position="9"/>
        <end position="29"/>
    </location>
</feature>
<dbReference type="InterPro" id="IPR037185">
    <property type="entry name" value="EmrE-like"/>
</dbReference>
<dbReference type="SUPFAM" id="SSF103481">
    <property type="entry name" value="Multidrug resistance efflux transporter EmrE"/>
    <property type="match status" value="2"/>
</dbReference>
<dbReference type="STRING" id="996801.BW723_02730"/>
<feature type="domain" description="EamA" evidence="2">
    <location>
        <begin position="149"/>
        <end position="278"/>
    </location>
</feature>
<feature type="transmembrane region" description="Helical" evidence="1">
    <location>
        <begin position="121"/>
        <end position="138"/>
    </location>
</feature>
<keyword evidence="1" id="KW-0812">Transmembrane</keyword>
<feature type="transmembrane region" description="Helical" evidence="1">
    <location>
        <begin position="263"/>
        <end position="281"/>
    </location>
</feature>
<feature type="transmembrane region" description="Helical" evidence="1">
    <location>
        <begin position="68"/>
        <end position="87"/>
    </location>
</feature>
<dbReference type="Pfam" id="PF00892">
    <property type="entry name" value="EamA"/>
    <property type="match status" value="2"/>
</dbReference>
<comment type="caution">
    <text evidence="3">The sequence shown here is derived from an EMBL/GenBank/DDBJ whole genome shotgun (WGS) entry which is preliminary data.</text>
</comment>
<accession>A0A1B8TVX0</accession>
<dbReference type="RefSeq" id="WP_068362638.1">
    <property type="nucleotide sequence ID" value="NZ_CP019337.1"/>
</dbReference>
<keyword evidence="1" id="KW-0472">Membrane</keyword>
<reference evidence="4" key="1">
    <citation type="submission" date="2016-02" db="EMBL/GenBank/DDBJ databases">
        <title>Paenibacillus sp. LPB0068, isolated from Crassostrea gigas.</title>
        <authorList>
            <person name="Shin S.-K."/>
            <person name="Yi H."/>
        </authorList>
    </citation>
    <scope>NUCLEOTIDE SEQUENCE [LARGE SCALE GENOMIC DNA]</scope>
    <source>
        <strain evidence="4">KCTC 23969</strain>
    </source>
</reference>
<dbReference type="PANTHER" id="PTHR22911">
    <property type="entry name" value="ACYL-MALONYL CONDENSING ENZYME-RELATED"/>
    <property type="match status" value="1"/>
</dbReference>
<dbReference type="OrthoDB" id="9150437at2"/>
<sequence>MQNTHAKNLSILLLGTLFVSTSGVLGRYIAMPAEAIILCRAFIASILMFVFCKYKKVDFKIKTTKDKISFLIGGFLMGAHWVTYFYALKLSNVALGMLSIYTFPVITAFLEPFFSKQKINVVHIFLAILVLIGVYILVPEFSLENNKLKGILFGILSAFFYALRNLMVKKEVTKYNGSMLMFYQMIVVTVLLLPTLFFSDFSNTVNQLPFLLLVALLTTAIGHTLMVNSLQHFSATTTSIISSVQPIFGIIMAYFFVKEIPSFNTFIGGGLILSTVIIESFRSRK</sequence>